<dbReference type="Proteomes" id="UP000444721">
    <property type="component" value="Unassembled WGS sequence"/>
</dbReference>
<dbReference type="GeneID" id="68118733"/>
<reference evidence="2 3" key="1">
    <citation type="journal article" date="2019" name="Sci. Rep.">
        <title>Nanopore sequencing improves the draft genome of the human pathogenic amoeba Naegleria fowleri.</title>
        <authorList>
            <person name="Liechti N."/>
            <person name="Schurch N."/>
            <person name="Bruggmann R."/>
            <person name="Wittwer M."/>
        </authorList>
    </citation>
    <scope>NUCLEOTIDE SEQUENCE [LARGE SCALE GENOMIC DNA]</scope>
    <source>
        <strain evidence="2 3">ATCC 30894</strain>
    </source>
</reference>
<sequence length="720" mass="81565">MNNNNNSMLPPPSLSKDDSVLGMNRTERLRRQHSQMQRPNMPVTPTLPKTSHFQTSSMDNNRNPQLQPPPTQQLQVSQVHNTQQGTSFTIELDSSVPKKTLPPHLAERLSKRTSVPKTVKDSEMGGVEDQTTTTAMNTQSTTTRKSMGATSNSARSSILEFQKRKSLGLRQTSLFNKSSNTSSSVMNTSNTEQGGSQGLTYTTFDTVANHGLTLDDDLEIGFENKNNGSPLLSMPNQQLPQQPPQQPPQQGSFGTMMAPPSQPPQVVSSQQQQEQQMQFNAQPMTQASPSASQITFGFSSQQQHPSSSSMTPFGNFSFTNSQQAVASSQQPSFTFGQQQQTTSTTPQTFANSMNDSMSLGNTQSQQEQERLEQEKLKQQQQQLAMEQQMQQQQQQLQEQQRQQQLFEQQQMWHAQQAQQQQQESSQQPFPQLYPSVTPPNFSPLILPSQLPEESQRLFYEMQIQRAELERERQAHMEMILRERAEIEMTKEMLQRQQMELQAKMQEIERLKQGGLRKNGCASPDDDERKKEVEARRIEKRNIQRTEILKSKRELNLLNVDKLSRASREKQRAEREEEKKRVRSFLPANIFSPPKHKPSHDTLNKRASMYTGTSMRSPPSSRAMTSSESIARSSHSSSNKMTSSGPYLGQIPTNSLQTPQSTTSSLRSFASKTSSVRSMEASPGISKRKQMVLEKTRRKAEEFTRKKLSDRNNNENTPCQR</sequence>
<feature type="compositionally biased region" description="Low complexity" evidence="1">
    <location>
        <begin position="321"/>
        <end position="349"/>
    </location>
</feature>
<dbReference type="EMBL" id="VFQX01000009">
    <property type="protein sequence ID" value="KAF0982588.1"/>
    <property type="molecule type" value="Genomic_DNA"/>
</dbReference>
<dbReference type="AlphaFoldDB" id="A0A6A5CAA6"/>
<feature type="region of interest" description="Disordered" evidence="1">
    <location>
        <begin position="414"/>
        <end position="447"/>
    </location>
</feature>
<feature type="compositionally biased region" description="Basic and acidic residues" evidence="1">
    <location>
        <begin position="15"/>
        <end position="29"/>
    </location>
</feature>
<accession>A0A6A5CAA6</accession>
<evidence type="ECO:0000256" key="1">
    <source>
        <dbReference type="SAM" id="MobiDB-lite"/>
    </source>
</evidence>
<feature type="region of interest" description="Disordered" evidence="1">
    <location>
        <begin position="1"/>
        <end position="155"/>
    </location>
</feature>
<feature type="compositionally biased region" description="Low complexity" evidence="1">
    <location>
        <begin position="651"/>
        <end position="665"/>
    </location>
</feature>
<feature type="region of interest" description="Disordered" evidence="1">
    <location>
        <begin position="220"/>
        <end position="379"/>
    </location>
</feature>
<feature type="compositionally biased region" description="Low complexity" evidence="1">
    <location>
        <begin position="414"/>
        <end position="430"/>
    </location>
</feature>
<organism evidence="2 3">
    <name type="scientific">Naegleria fowleri</name>
    <name type="common">Brain eating amoeba</name>
    <dbReference type="NCBI Taxonomy" id="5763"/>
    <lineage>
        <taxon>Eukaryota</taxon>
        <taxon>Discoba</taxon>
        <taxon>Heterolobosea</taxon>
        <taxon>Tetramitia</taxon>
        <taxon>Eutetramitia</taxon>
        <taxon>Vahlkampfiidae</taxon>
        <taxon>Naegleria</taxon>
    </lineage>
</organism>
<dbReference type="OMA" id="NNENTPC"/>
<feature type="compositionally biased region" description="Basic and acidic residues" evidence="1">
    <location>
        <begin position="564"/>
        <end position="579"/>
    </location>
</feature>
<feature type="compositionally biased region" description="Low complexity" evidence="1">
    <location>
        <begin position="177"/>
        <end position="191"/>
    </location>
</feature>
<feature type="compositionally biased region" description="Basic and acidic residues" evidence="1">
    <location>
        <begin position="690"/>
        <end position="712"/>
    </location>
</feature>
<dbReference type="VEuPathDB" id="AmoebaDB:NF0028880"/>
<protein>
    <submittedName>
        <fullName evidence="2">Uncharacterized protein</fullName>
    </submittedName>
</protein>
<feature type="compositionally biased region" description="Low complexity" evidence="1">
    <location>
        <begin position="625"/>
        <end position="643"/>
    </location>
</feature>
<proteinExistence type="predicted"/>
<feature type="compositionally biased region" description="Polar residues" evidence="1">
    <location>
        <begin position="279"/>
        <end position="298"/>
    </location>
</feature>
<feature type="compositionally biased region" description="Low complexity" evidence="1">
    <location>
        <begin position="264"/>
        <end position="278"/>
    </location>
</feature>
<feature type="compositionally biased region" description="Polar residues" evidence="1">
    <location>
        <begin position="76"/>
        <end position="89"/>
    </location>
</feature>
<feature type="compositionally biased region" description="Polar residues" evidence="1">
    <location>
        <begin position="47"/>
        <end position="63"/>
    </location>
</feature>
<feature type="region of interest" description="Disordered" evidence="1">
    <location>
        <begin position="177"/>
        <end position="197"/>
    </location>
</feature>
<feature type="region of interest" description="Disordered" evidence="1">
    <location>
        <begin position="564"/>
        <end position="720"/>
    </location>
</feature>
<dbReference type="VEuPathDB" id="AmoebaDB:NfTy_018440"/>
<evidence type="ECO:0000313" key="2">
    <source>
        <dbReference type="EMBL" id="KAF0982588.1"/>
    </source>
</evidence>
<gene>
    <name evidence="2" type="ORF">FDP41_011518</name>
</gene>
<feature type="compositionally biased region" description="Polar residues" evidence="1">
    <location>
        <begin position="310"/>
        <end position="320"/>
    </location>
</feature>
<keyword evidence="3" id="KW-1185">Reference proteome</keyword>
<feature type="compositionally biased region" description="Polar residues" evidence="1">
    <location>
        <begin position="350"/>
        <end position="362"/>
    </location>
</feature>
<dbReference type="RefSeq" id="XP_044567301.1">
    <property type="nucleotide sequence ID" value="XM_044701935.1"/>
</dbReference>
<dbReference type="VEuPathDB" id="AmoebaDB:FDP41_011518"/>
<feature type="compositionally biased region" description="Polar residues" evidence="1">
    <location>
        <begin position="609"/>
        <end position="624"/>
    </location>
</feature>
<name>A0A6A5CAA6_NAEFO</name>
<feature type="region of interest" description="Disordered" evidence="1">
    <location>
        <begin position="510"/>
        <end position="532"/>
    </location>
</feature>
<feature type="compositionally biased region" description="Polar residues" evidence="1">
    <location>
        <begin position="666"/>
        <end position="676"/>
    </location>
</feature>
<dbReference type="OrthoDB" id="10535330at2759"/>
<evidence type="ECO:0000313" key="3">
    <source>
        <dbReference type="Proteomes" id="UP000444721"/>
    </source>
</evidence>
<comment type="caution">
    <text evidence="2">The sequence shown here is derived from an EMBL/GenBank/DDBJ whole genome shotgun (WGS) entry which is preliminary data.</text>
</comment>
<feature type="compositionally biased region" description="Basic and acidic residues" evidence="1">
    <location>
        <begin position="367"/>
        <end position="377"/>
    </location>
</feature>
<feature type="compositionally biased region" description="Low complexity" evidence="1">
    <location>
        <begin position="131"/>
        <end position="143"/>
    </location>
</feature>
<feature type="compositionally biased region" description="Low complexity" evidence="1">
    <location>
        <begin position="299"/>
        <end position="309"/>
    </location>
</feature>
<feature type="compositionally biased region" description="Polar residues" evidence="1">
    <location>
        <begin position="144"/>
        <end position="155"/>
    </location>
</feature>